<dbReference type="Gene3D" id="3.40.50.12780">
    <property type="entry name" value="N-terminal domain of ligase-like"/>
    <property type="match status" value="1"/>
</dbReference>
<dbReference type="Pfam" id="PF13193">
    <property type="entry name" value="AMP-binding_C"/>
    <property type="match status" value="1"/>
</dbReference>
<dbReference type="OrthoDB" id="7315605at2"/>
<evidence type="ECO:0000256" key="2">
    <source>
        <dbReference type="ARBA" id="ARBA00022598"/>
    </source>
</evidence>
<keyword evidence="3" id="KW-0547">Nucleotide-binding</keyword>
<dbReference type="InterPro" id="IPR020845">
    <property type="entry name" value="AMP-binding_CS"/>
</dbReference>
<gene>
    <name evidence="7" type="ORF">AA309_21100</name>
</gene>
<evidence type="ECO:0000313" key="7">
    <source>
        <dbReference type="EMBL" id="KLK91347.1"/>
    </source>
</evidence>
<dbReference type="PATRIC" id="fig|1225564.3.peg.5563"/>
<name>A0A0H1RFJ0_9HYPH</name>
<dbReference type="Pfam" id="PF00501">
    <property type="entry name" value="AMP-binding"/>
    <property type="match status" value="1"/>
</dbReference>
<protein>
    <submittedName>
        <fullName evidence="7">AMP-dependent synthetase</fullName>
    </submittedName>
</protein>
<comment type="similarity">
    <text evidence="1">Belongs to the ATP-dependent AMP-binding enzyme family.</text>
</comment>
<comment type="caution">
    <text evidence="7">The sequence shown here is derived from an EMBL/GenBank/DDBJ whole genome shotgun (WGS) entry which is preliminary data.</text>
</comment>
<organism evidence="7 8">
    <name type="scientific">Microvirga vignae</name>
    <dbReference type="NCBI Taxonomy" id="1225564"/>
    <lineage>
        <taxon>Bacteria</taxon>
        <taxon>Pseudomonadati</taxon>
        <taxon>Pseudomonadota</taxon>
        <taxon>Alphaproteobacteria</taxon>
        <taxon>Hyphomicrobiales</taxon>
        <taxon>Methylobacteriaceae</taxon>
        <taxon>Microvirga</taxon>
    </lineage>
</organism>
<dbReference type="InterPro" id="IPR045851">
    <property type="entry name" value="AMP-bd_C_sf"/>
</dbReference>
<dbReference type="PROSITE" id="PS00455">
    <property type="entry name" value="AMP_BINDING"/>
    <property type="match status" value="1"/>
</dbReference>
<dbReference type="EMBL" id="LCYG01000056">
    <property type="protein sequence ID" value="KLK91347.1"/>
    <property type="molecule type" value="Genomic_DNA"/>
</dbReference>
<dbReference type="GO" id="GO:0004467">
    <property type="term" value="F:long-chain fatty acid-CoA ligase activity"/>
    <property type="evidence" value="ECO:0007669"/>
    <property type="project" value="TreeGrafter"/>
</dbReference>
<evidence type="ECO:0000256" key="1">
    <source>
        <dbReference type="ARBA" id="ARBA00006432"/>
    </source>
</evidence>
<dbReference type="InterPro" id="IPR000873">
    <property type="entry name" value="AMP-dep_synth/lig_dom"/>
</dbReference>
<keyword evidence="4" id="KW-0067">ATP-binding</keyword>
<dbReference type="AlphaFoldDB" id="A0A0H1RFJ0"/>
<evidence type="ECO:0000259" key="5">
    <source>
        <dbReference type="Pfam" id="PF00501"/>
    </source>
</evidence>
<dbReference type="GO" id="GO:0005324">
    <property type="term" value="F:long-chain fatty acid transmembrane transporter activity"/>
    <property type="evidence" value="ECO:0007669"/>
    <property type="project" value="TreeGrafter"/>
</dbReference>
<evidence type="ECO:0000259" key="6">
    <source>
        <dbReference type="Pfam" id="PF13193"/>
    </source>
</evidence>
<dbReference type="Proteomes" id="UP000035489">
    <property type="component" value="Unassembled WGS sequence"/>
</dbReference>
<dbReference type="GO" id="GO:0044539">
    <property type="term" value="P:long-chain fatty acid import into cell"/>
    <property type="evidence" value="ECO:0007669"/>
    <property type="project" value="TreeGrafter"/>
</dbReference>
<feature type="domain" description="AMP-binding enzyme C-terminal" evidence="6">
    <location>
        <begin position="415"/>
        <end position="488"/>
    </location>
</feature>
<accession>A0A0H1RFJ0</accession>
<evidence type="ECO:0000256" key="3">
    <source>
        <dbReference type="ARBA" id="ARBA00022741"/>
    </source>
</evidence>
<dbReference type="RefSeq" id="WP_047190978.1">
    <property type="nucleotide sequence ID" value="NZ_LCYG01000056.1"/>
</dbReference>
<dbReference type="InterPro" id="IPR042099">
    <property type="entry name" value="ANL_N_sf"/>
</dbReference>
<reference evidence="7 8" key="1">
    <citation type="submission" date="2015-05" db="EMBL/GenBank/DDBJ databases">
        <title>Draft genome sequence of Microvirga vignae strain BR3299, a novel nitrogen fixing bacteria isolated from Brazil semi-aired region.</title>
        <authorList>
            <person name="Zilli J.E."/>
            <person name="Passos S.R."/>
            <person name="Leite J."/>
            <person name="Baldani J.I."/>
            <person name="Xavier G.R."/>
            <person name="Rumjaneck N.G."/>
            <person name="Simoes-Araujo J.L."/>
        </authorList>
    </citation>
    <scope>NUCLEOTIDE SEQUENCE [LARGE SCALE GENOMIC DNA]</scope>
    <source>
        <strain evidence="7 8">BR3299</strain>
    </source>
</reference>
<evidence type="ECO:0000313" key="8">
    <source>
        <dbReference type="Proteomes" id="UP000035489"/>
    </source>
</evidence>
<dbReference type="SUPFAM" id="SSF56801">
    <property type="entry name" value="Acetyl-CoA synthetase-like"/>
    <property type="match status" value="1"/>
</dbReference>
<dbReference type="Gene3D" id="3.30.300.30">
    <property type="match status" value="1"/>
</dbReference>
<dbReference type="InterPro" id="IPR025110">
    <property type="entry name" value="AMP-bd_C"/>
</dbReference>
<dbReference type="GO" id="GO:0005886">
    <property type="term" value="C:plasma membrane"/>
    <property type="evidence" value="ECO:0007669"/>
    <property type="project" value="TreeGrafter"/>
</dbReference>
<dbReference type="PANTHER" id="PTHR43107">
    <property type="entry name" value="LONG-CHAIN FATTY ACID TRANSPORT PROTEIN"/>
    <property type="match status" value="1"/>
</dbReference>
<keyword evidence="8" id="KW-1185">Reference proteome</keyword>
<dbReference type="PANTHER" id="PTHR43107:SF15">
    <property type="entry name" value="FATTY ACID TRANSPORT PROTEIN 3, ISOFORM A"/>
    <property type="match status" value="1"/>
</dbReference>
<dbReference type="GO" id="GO:0005524">
    <property type="term" value="F:ATP binding"/>
    <property type="evidence" value="ECO:0007669"/>
    <property type="project" value="UniProtKB-KW"/>
</dbReference>
<evidence type="ECO:0000256" key="4">
    <source>
        <dbReference type="ARBA" id="ARBA00022840"/>
    </source>
</evidence>
<feature type="domain" description="AMP-dependent synthetase/ligase" evidence="5">
    <location>
        <begin position="14"/>
        <end position="365"/>
    </location>
</feature>
<dbReference type="STRING" id="1225564.AA309_21100"/>
<keyword evidence="2" id="KW-0436">Ligase</keyword>
<proteinExistence type="inferred from homology"/>
<sequence length="511" mass="55596">MSLAGTSLANLLRLHAEKNPDGVFARFNGEPITFAMLDSQSAALAAWLRSRGLQSGEHVAVMMRNSVETLAVVFGLAKAGLVWVPLNAQQRGPGLQYIVNHSKPVLVIADAEHLPTIVECGAEHPRQGFLVHGKDEDHPRLAEVLSTGTPFMEPAPAMDAPFAIMYTSGTTGQPKGVIVSNQMIRLAGEAVGLVAAARADDVMFVWEPLYHIGGAQLLGLPMTHGVVLAMVDRFSASRFWSQVREYRATHIHYLGGILQILLKQPPSPMDRDHGVRIAWGGGCPGEIWNAFQDRFGVQIRECYGMTEASSITTFNDKGVIGSVGNPVPWFTVELLGADGHPVPLGERGEIVVRTSTPGALFPGYFNNPDATEKALRNGALHTGDLGSYDPEGNLIFHGRMTDSVRCRGENVSAWEVERVAADHPSVEDCAMIGVAADVGEQDIKLFIKPKAGTNVEPAEISAWLSTRLASYQNPRYIAVVDEFERTPSQRIMKHKLSKRLDDCWDRLAQGI</sequence>